<gene>
    <name evidence="1" type="ORF">SAMN05421507_1561</name>
</gene>
<keyword evidence="2" id="KW-1185">Reference proteome</keyword>
<accession>A0A1H0X8H8</accession>
<organism evidence="1 2">
    <name type="scientific">Lentzea jiangxiensis</name>
    <dbReference type="NCBI Taxonomy" id="641025"/>
    <lineage>
        <taxon>Bacteria</taxon>
        <taxon>Bacillati</taxon>
        <taxon>Actinomycetota</taxon>
        <taxon>Actinomycetes</taxon>
        <taxon>Pseudonocardiales</taxon>
        <taxon>Pseudonocardiaceae</taxon>
        <taxon>Lentzea</taxon>
    </lineage>
</organism>
<reference evidence="2" key="1">
    <citation type="submission" date="2016-10" db="EMBL/GenBank/DDBJ databases">
        <authorList>
            <person name="Varghese N."/>
            <person name="Submissions S."/>
        </authorList>
    </citation>
    <scope>NUCLEOTIDE SEQUENCE [LARGE SCALE GENOMIC DNA]</scope>
    <source>
        <strain evidence="2">CGMCC 4.6609</strain>
    </source>
</reference>
<evidence type="ECO:0000313" key="2">
    <source>
        <dbReference type="Proteomes" id="UP000199691"/>
    </source>
</evidence>
<protein>
    <submittedName>
        <fullName evidence="1">Uncharacterized protein</fullName>
    </submittedName>
</protein>
<dbReference type="AlphaFoldDB" id="A0A1H0X8H8"/>
<dbReference type="Proteomes" id="UP000199691">
    <property type="component" value="Unassembled WGS sequence"/>
</dbReference>
<dbReference type="STRING" id="641025.SAMN05421507_1561"/>
<dbReference type="EMBL" id="FNIX01000056">
    <property type="protein sequence ID" value="SDP99237.1"/>
    <property type="molecule type" value="Genomic_DNA"/>
</dbReference>
<evidence type="ECO:0000313" key="1">
    <source>
        <dbReference type="EMBL" id="SDP99237.1"/>
    </source>
</evidence>
<dbReference type="RefSeq" id="WP_245734346.1">
    <property type="nucleotide sequence ID" value="NZ_FNIX01000056.1"/>
</dbReference>
<proteinExistence type="predicted"/>
<sequence length="85" mass="9775">MDDVVEPARTATVPTNFVTDGMWVWTDIVTYYLRNYRLAPEPLLLQHIRQQGQRAAMVHLDTFKRAVDFVLKPSSDSKGLAWRIG</sequence>
<name>A0A1H0X8H8_9PSEU</name>